<dbReference type="EMBL" id="JAKELO010000002">
    <property type="protein sequence ID" value="MDE4907420.1"/>
    <property type="molecule type" value="Genomic_DNA"/>
</dbReference>
<dbReference type="InterPro" id="IPR019734">
    <property type="entry name" value="TPR_rpt"/>
</dbReference>
<dbReference type="Pfam" id="PF13181">
    <property type="entry name" value="TPR_8"/>
    <property type="match status" value="2"/>
</dbReference>
<dbReference type="InterPro" id="IPR051685">
    <property type="entry name" value="Ycf3/AcsC/BcsC/TPR_MFPF"/>
</dbReference>
<evidence type="ECO:0000313" key="5">
    <source>
        <dbReference type="Proteomes" id="UP001143747"/>
    </source>
</evidence>
<feature type="repeat" description="TPR" evidence="3">
    <location>
        <begin position="140"/>
        <end position="173"/>
    </location>
</feature>
<name>A0A9Q4PUY8_9EURY</name>
<dbReference type="InterPro" id="IPR011990">
    <property type="entry name" value="TPR-like_helical_dom_sf"/>
</dbReference>
<dbReference type="PROSITE" id="PS50005">
    <property type="entry name" value="TPR"/>
    <property type="match status" value="2"/>
</dbReference>
<dbReference type="Gene3D" id="1.25.40.10">
    <property type="entry name" value="Tetratricopeptide repeat domain"/>
    <property type="match status" value="1"/>
</dbReference>
<dbReference type="PANTHER" id="PTHR44943">
    <property type="entry name" value="CELLULOSE SYNTHASE OPERON PROTEIN C"/>
    <property type="match status" value="1"/>
</dbReference>
<dbReference type="SMART" id="SM00028">
    <property type="entry name" value="TPR"/>
    <property type="match status" value="4"/>
</dbReference>
<reference evidence="4" key="1">
    <citation type="submission" date="2022-01" db="EMBL/GenBank/DDBJ databases">
        <title>Draft genome of Methanogenium marinum DSM 15558.</title>
        <authorList>
            <person name="Chen S.-C."/>
            <person name="You Y.-T."/>
        </authorList>
    </citation>
    <scope>NUCLEOTIDE SEQUENCE</scope>
    <source>
        <strain evidence="4">DSM 15558</strain>
    </source>
</reference>
<comment type="caution">
    <text evidence="4">The sequence shown here is derived from an EMBL/GenBank/DDBJ whole genome shotgun (WGS) entry which is preliminary data.</text>
</comment>
<keyword evidence="2 3" id="KW-0802">TPR repeat</keyword>
<dbReference type="Proteomes" id="UP001143747">
    <property type="component" value="Unassembled WGS sequence"/>
</dbReference>
<dbReference type="RefSeq" id="WP_274924070.1">
    <property type="nucleotide sequence ID" value="NZ_JAKELO010000002.1"/>
</dbReference>
<dbReference type="SUPFAM" id="SSF48452">
    <property type="entry name" value="TPR-like"/>
    <property type="match status" value="1"/>
</dbReference>
<evidence type="ECO:0000256" key="2">
    <source>
        <dbReference type="ARBA" id="ARBA00022803"/>
    </source>
</evidence>
<keyword evidence="1" id="KW-0677">Repeat</keyword>
<organism evidence="4 5">
    <name type="scientific">Methanogenium marinum</name>
    <dbReference type="NCBI Taxonomy" id="348610"/>
    <lineage>
        <taxon>Archaea</taxon>
        <taxon>Methanobacteriati</taxon>
        <taxon>Methanobacteriota</taxon>
        <taxon>Stenosarchaea group</taxon>
        <taxon>Methanomicrobia</taxon>
        <taxon>Methanomicrobiales</taxon>
        <taxon>Methanomicrobiaceae</taxon>
        <taxon>Methanogenium</taxon>
    </lineage>
</organism>
<gene>
    <name evidence="4" type="ORF">L0665_02140</name>
</gene>
<accession>A0A9Q4PUY8</accession>
<proteinExistence type="predicted"/>
<evidence type="ECO:0000256" key="1">
    <source>
        <dbReference type="ARBA" id="ARBA00022737"/>
    </source>
</evidence>
<feature type="repeat" description="TPR" evidence="3">
    <location>
        <begin position="106"/>
        <end position="139"/>
    </location>
</feature>
<evidence type="ECO:0000256" key="3">
    <source>
        <dbReference type="PROSITE-ProRule" id="PRU00339"/>
    </source>
</evidence>
<dbReference type="PANTHER" id="PTHR44943:SF4">
    <property type="entry name" value="TPR REPEAT-CONTAINING PROTEIN MJ0798"/>
    <property type="match status" value="1"/>
</dbReference>
<dbReference type="AlphaFoldDB" id="A0A9Q4PUY8"/>
<protein>
    <submittedName>
        <fullName evidence="4">Tetratricopeptide repeat protein</fullName>
    </submittedName>
</protein>
<evidence type="ECO:0000313" key="4">
    <source>
        <dbReference type="EMBL" id="MDE4907420.1"/>
    </source>
</evidence>
<sequence>MTGRSTIGILIAVALLITAGIPAVSAEDVALDTVAVEKIDLYNLAVDEAGAGNYTAAMTYIDEALAIDGNFTLAWITKAGISSAQRDYAGALVAGEAAIALNENQTEAWVVSADALVNLGRYEEAVAAAEKAIALDPEMIESYIIQGTAYGQMGEYEKEIAVSERALEINPSDIRAQGNLHFAQANAGTGSEPTQTPFPVAGAVLGAGVLFLMSRCG</sequence>
<keyword evidence="5" id="KW-1185">Reference proteome</keyword>